<dbReference type="VEuPathDB" id="FungiDB:CC1G_10001"/>
<dbReference type="RefSeq" id="XP_001832787.1">
    <property type="nucleotide sequence ID" value="XM_001832735.1"/>
</dbReference>
<dbReference type="KEGG" id="cci:CC1G_10001"/>
<gene>
    <name evidence="2" type="ORF">CC1G_10001</name>
</gene>
<dbReference type="GeneID" id="6009277"/>
<keyword evidence="3" id="KW-1185">Reference proteome</keyword>
<proteinExistence type="predicted"/>
<reference evidence="2 3" key="1">
    <citation type="journal article" date="2010" name="Proc. Natl. Acad. Sci. U.S.A.">
        <title>Insights into evolution of multicellular fungi from the assembled chromosomes of the mushroom Coprinopsis cinerea (Coprinus cinereus).</title>
        <authorList>
            <person name="Stajich J.E."/>
            <person name="Wilke S.K."/>
            <person name="Ahren D."/>
            <person name="Au C.H."/>
            <person name="Birren B.W."/>
            <person name="Borodovsky M."/>
            <person name="Burns C."/>
            <person name="Canback B."/>
            <person name="Casselton L.A."/>
            <person name="Cheng C.K."/>
            <person name="Deng J."/>
            <person name="Dietrich F.S."/>
            <person name="Fargo D.C."/>
            <person name="Farman M.L."/>
            <person name="Gathman A.C."/>
            <person name="Goldberg J."/>
            <person name="Guigo R."/>
            <person name="Hoegger P.J."/>
            <person name="Hooker J.B."/>
            <person name="Huggins A."/>
            <person name="James T.Y."/>
            <person name="Kamada T."/>
            <person name="Kilaru S."/>
            <person name="Kodira C."/>
            <person name="Kues U."/>
            <person name="Kupfer D."/>
            <person name="Kwan H.S."/>
            <person name="Lomsadze A."/>
            <person name="Li W."/>
            <person name="Lilly W.W."/>
            <person name="Ma L.J."/>
            <person name="Mackey A.J."/>
            <person name="Manning G."/>
            <person name="Martin F."/>
            <person name="Muraguchi H."/>
            <person name="Natvig D.O."/>
            <person name="Palmerini H."/>
            <person name="Ramesh M.A."/>
            <person name="Rehmeyer C.J."/>
            <person name="Roe B.A."/>
            <person name="Shenoy N."/>
            <person name="Stanke M."/>
            <person name="Ter-Hovhannisyan V."/>
            <person name="Tunlid A."/>
            <person name="Velagapudi R."/>
            <person name="Vision T.J."/>
            <person name="Zeng Q."/>
            <person name="Zolan M.E."/>
            <person name="Pukkila P.J."/>
        </authorList>
    </citation>
    <scope>NUCLEOTIDE SEQUENCE [LARGE SCALE GENOMIC DNA]</scope>
    <source>
        <strain evidence="3">Okayama-7 / 130 / ATCC MYA-4618 / FGSC 9003</strain>
    </source>
</reference>
<feature type="region of interest" description="Disordered" evidence="1">
    <location>
        <begin position="29"/>
        <end position="53"/>
    </location>
</feature>
<dbReference type="InParanoid" id="A8NDJ4"/>
<dbReference type="AlphaFoldDB" id="A8NDJ4"/>
<evidence type="ECO:0000313" key="2">
    <source>
        <dbReference type="EMBL" id="EAU89032.1"/>
    </source>
</evidence>
<dbReference type="EMBL" id="AACS02000009">
    <property type="protein sequence ID" value="EAU89032.1"/>
    <property type="molecule type" value="Genomic_DNA"/>
</dbReference>
<evidence type="ECO:0000256" key="1">
    <source>
        <dbReference type="SAM" id="MobiDB-lite"/>
    </source>
</evidence>
<evidence type="ECO:0000313" key="3">
    <source>
        <dbReference type="Proteomes" id="UP000001861"/>
    </source>
</evidence>
<accession>A8NDJ4</accession>
<sequence>MGAQRVARQDIDSLRASLTWYLITHLTDPRETTSFNPAPGAEQPAPTVTDIEI</sequence>
<name>A8NDJ4_COPC7</name>
<dbReference type="Proteomes" id="UP000001861">
    <property type="component" value="Unassembled WGS sequence"/>
</dbReference>
<protein>
    <submittedName>
        <fullName evidence="2">Uncharacterized protein</fullName>
    </submittedName>
</protein>
<comment type="caution">
    <text evidence="2">The sequence shown here is derived from an EMBL/GenBank/DDBJ whole genome shotgun (WGS) entry which is preliminary data.</text>
</comment>
<organism evidence="2 3">
    <name type="scientific">Coprinopsis cinerea (strain Okayama-7 / 130 / ATCC MYA-4618 / FGSC 9003)</name>
    <name type="common">Inky cap fungus</name>
    <name type="synonym">Hormographiella aspergillata</name>
    <dbReference type="NCBI Taxonomy" id="240176"/>
    <lineage>
        <taxon>Eukaryota</taxon>
        <taxon>Fungi</taxon>
        <taxon>Dikarya</taxon>
        <taxon>Basidiomycota</taxon>
        <taxon>Agaricomycotina</taxon>
        <taxon>Agaricomycetes</taxon>
        <taxon>Agaricomycetidae</taxon>
        <taxon>Agaricales</taxon>
        <taxon>Agaricineae</taxon>
        <taxon>Psathyrellaceae</taxon>
        <taxon>Coprinopsis</taxon>
    </lineage>
</organism>